<comment type="caution">
    <text evidence="1">The sequence shown here is derived from an EMBL/GenBank/DDBJ whole genome shotgun (WGS) entry which is preliminary data.</text>
</comment>
<evidence type="ECO:0000313" key="1">
    <source>
        <dbReference type="EMBL" id="TWU25282.1"/>
    </source>
</evidence>
<organism evidence="1 2">
    <name type="scientific">Novipirellula galeiformis</name>
    <dbReference type="NCBI Taxonomy" id="2528004"/>
    <lineage>
        <taxon>Bacteria</taxon>
        <taxon>Pseudomonadati</taxon>
        <taxon>Planctomycetota</taxon>
        <taxon>Planctomycetia</taxon>
        <taxon>Pirellulales</taxon>
        <taxon>Pirellulaceae</taxon>
        <taxon>Novipirellula</taxon>
    </lineage>
</organism>
<protein>
    <submittedName>
        <fullName evidence="1">Uncharacterized protein</fullName>
    </submittedName>
</protein>
<sequence>MIEHCVGIGRAFRGDVVYPTVRAGEPSVFRDCYFLALDWVGDTTAVLLGGWEKSMPEHPHAVFENGTMVHPDNAVATSYASHCAQARFSNCRMIALNLTQPEMGGKSTGILCTQGHAPTGRLHVDLKDCQLAGYSLFTPGADAEAVTYTTAGKVTVYVQFKQSVPKGFERQGRWPVELFSRIAPPSQ</sequence>
<reference evidence="1 2" key="1">
    <citation type="submission" date="2019-02" db="EMBL/GenBank/DDBJ databases">
        <title>Deep-cultivation of Planctomycetes and their phenomic and genomic characterization uncovers novel biology.</title>
        <authorList>
            <person name="Wiegand S."/>
            <person name="Jogler M."/>
            <person name="Boedeker C."/>
            <person name="Pinto D."/>
            <person name="Vollmers J."/>
            <person name="Rivas-Marin E."/>
            <person name="Kohn T."/>
            <person name="Peeters S.H."/>
            <person name="Heuer A."/>
            <person name="Rast P."/>
            <person name="Oberbeckmann S."/>
            <person name="Bunk B."/>
            <person name="Jeske O."/>
            <person name="Meyerdierks A."/>
            <person name="Storesund J.E."/>
            <person name="Kallscheuer N."/>
            <person name="Luecker S."/>
            <person name="Lage O.M."/>
            <person name="Pohl T."/>
            <person name="Merkel B.J."/>
            <person name="Hornburger P."/>
            <person name="Mueller R.-W."/>
            <person name="Bruemmer F."/>
            <person name="Labrenz M."/>
            <person name="Spormann A.M."/>
            <person name="Op Den Camp H."/>
            <person name="Overmann J."/>
            <person name="Amann R."/>
            <person name="Jetten M.S.M."/>
            <person name="Mascher T."/>
            <person name="Medema M.H."/>
            <person name="Devos D.P."/>
            <person name="Kaster A.-K."/>
            <person name="Ovreas L."/>
            <person name="Rohde M."/>
            <person name="Galperin M.Y."/>
            <person name="Jogler C."/>
        </authorList>
    </citation>
    <scope>NUCLEOTIDE SEQUENCE [LARGE SCALE GENOMIC DNA]</scope>
    <source>
        <strain evidence="1 2">Pla52o</strain>
    </source>
</reference>
<dbReference type="EMBL" id="SJPT01000002">
    <property type="protein sequence ID" value="TWU25282.1"/>
    <property type="molecule type" value="Genomic_DNA"/>
</dbReference>
<dbReference type="OrthoDB" id="252609at2"/>
<dbReference type="Proteomes" id="UP000316304">
    <property type="component" value="Unassembled WGS sequence"/>
</dbReference>
<accession>A0A5C6CLR2</accession>
<evidence type="ECO:0000313" key="2">
    <source>
        <dbReference type="Proteomes" id="UP000316304"/>
    </source>
</evidence>
<keyword evidence="2" id="KW-1185">Reference proteome</keyword>
<dbReference type="AlphaFoldDB" id="A0A5C6CLR2"/>
<dbReference type="RefSeq" id="WP_146593930.1">
    <property type="nucleotide sequence ID" value="NZ_SJPT01000002.1"/>
</dbReference>
<proteinExistence type="predicted"/>
<name>A0A5C6CLR2_9BACT</name>
<gene>
    <name evidence="1" type="ORF">Pla52o_15800</name>
</gene>